<feature type="compositionally biased region" description="Basic and acidic residues" evidence="1">
    <location>
        <begin position="285"/>
        <end position="295"/>
    </location>
</feature>
<comment type="caution">
    <text evidence="2">The sequence shown here is derived from an EMBL/GenBank/DDBJ whole genome shotgun (WGS) entry which is preliminary data.</text>
</comment>
<proteinExistence type="predicted"/>
<evidence type="ECO:0000313" key="3">
    <source>
        <dbReference type="Proteomes" id="UP001222325"/>
    </source>
</evidence>
<keyword evidence="3" id="KW-1185">Reference proteome</keyword>
<dbReference type="EMBL" id="JARJCN010000025">
    <property type="protein sequence ID" value="KAJ7088781.1"/>
    <property type="molecule type" value="Genomic_DNA"/>
</dbReference>
<feature type="compositionally biased region" description="Basic and acidic residues" evidence="1">
    <location>
        <begin position="210"/>
        <end position="221"/>
    </location>
</feature>
<accession>A0AAD6U326</accession>
<evidence type="ECO:0000256" key="1">
    <source>
        <dbReference type="SAM" id="MobiDB-lite"/>
    </source>
</evidence>
<feature type="compositionally biased region" description="Polar residues" evidence="1">
    <location>
        <begin position="228"/>
        <end position="240"/>
    </location>
</feature>
<dbReference type="AlphaFoldDB" id="A0AAD6U326"/>
<feature type="region of interest" description="Disordered" evidence="1">
    <location>
        <begin position="43"/>
        <end position="63"/>
    </location>
</feature>
<feature type="compositionally biased region" description="Polar residues" evidence="1">
    <location>
        <begin position="127"/>
        <end position="138"/>
    </location>
</feature>
<protein>
    <submittedName>
        <fullName evidence="2">Uncharacterized protein</fullName>
    </submittedName>
</protein>
<gene>
    <name evidence="2" type="ORF">B0H15DRAFT_286280</name>
</gene>
<feature type="region of interest" description="Disordered" evidence="1">
    <location>
        <begin position="274"/>
        <end position="295"/>
    </location>
</feature>
<feature type="region of interest" description="Disordered" evidence="1">
    <location>
        <begin position="193"/>
        <end position="245"/>
    </location>
</feature>
<organism evidence="2 3">
    <name type="scientific">Mycena belliarum</name>
    <dbReference type="NCBI Taxonomy" id="1033014"/>
    <lineage>
        <taxon>Eukaryota</taxon>
        <taxon>Fungi</taxon>
        <taxon>Dikarya</taxon>
        <taxon>Basidiomycota</taxon>
        <taxon>Agaricomycotina</taxon>
        <taxon>Agaricomycetes</taxon>
        <taxon>Agaricomycetidae</taxon>
        <taxon>Agaricales</taxon>
        <taxon>Marasmiineae</taxon>
        <taxon>Mycenaceae</taxon>
        <taxon>Mycena</taxon>
    </lineage>
</organism>
<evidence type="ECO:0000313" key="2">
    <source>
        <dbReference type="EMBL" id="KAJ7088781.1"/>
    </source>
</evidence>
<dbReference type="Proteomes" id="UP001222325">
    <property type="component" value="Unassembled WGS sequence"/>
</dbReference>
<name>A0AAD6U326_9AGAR</name>
<reference evidence="2" key="1">
    <citation type="submission" date="2023-03" db="EMBL/GenBank/DDBJ databases">
        <title>Massive genome expansion in bonnet fungi (Mycena s.s.) driven by repeated elements and novel gene families across ecological guilds.</title>
        <authorList>
            <consortium name="Lawrence Berkeley National Laboratory"/>
            <person name="Harder C.B."/>
            <person name="Miyauchi S."/>
            <person name="Viragh M."/>
            <person name="Kuo A."/>
            <person name="Thoen E."/>
            <person name="Andreopoulos B."/>
            <person name="Lu D."/>
            <person name="Skrede I."/>
            <person name="Drula E."/>
            <person name="Henrissat B."/>
            <person name="Morin E."/>
            <person name="Kohler A."/>
            <person name="Barry K."/>
            <person name="LaButti K."/>
            <person name="Morin E."/>
            <person name="Salamov A."/>
            <person name="Lipzen A."/>
            <person name="Mereny Z."/>
            <person name="Hegedus B."/>
            <person name="Baldrian P."/>
            <person name="Stursova M."/>
            <person name="Weitz H."/>
            <person name="Taylor A."/>
            <person name="Grigoriev I.V."/>
            <person name="Nagy L.G."/>
            <person name="Martin F."/>
            <person name="Kauserud H."/>
        </authorList>
    </citation>
    <scope>NUCLEOTIDE SEQUENCE</scope>
    <source>
        <strain evidence="2">CBHHK173m</strain>
    </source>
</reference>
<feature type="region of interest" description="Disordered" evidence="1">
    <location>
        <begin position="112"/>
        <end position="146"/>
    </location>
</feature>
<sequence length="295" mass="31716">MIAAVPLPPTTHSLPKPQRLRLMRSTRKLGVLLGTTPLLVEPMPSLQKSYEPESPLEPPPLERPATITSLLSVGSASSIERDAENAPPALLPVITSASGTRPTLLLRLNTIPPRSRPRARSQAWGRPTSTFLVPQSPTSPSPVDDTTHEAALAARRRKMARLARTLGEHVPVELVFPGDLPAAATYPSDDAASVASSASDHRLPSASVASEHRSVASEHRPAALKRTSAASEQLASPTSTDRARLPRVIRRTSSQHIQPGVGARLPVGVKRSEAGWSGEWNQEEETVRKALRDLK</sequence>